<evidence type="ECO:0000313" key="4">
    <source>
        <dbReference type="EMBL" id="AKP51236.1"/>
    </source>
</evidence>
<dbReference type="PROSITE" id="PS51781">
    <property type="entry name" value="SH3B"/>
    <property type="match status" value="1"/>
</dbReference>
<dbReference type="Gene3D" id="1.25.40.10">
    <property type="entry name" value="Tetratricopeptide repeat domain"/>
    <property type="match status" value="1"/>
</dbReference>
<gene>
    <name evidence="4" type="ORF">CA2015_1803</name>
</gene>
<dbReference type="KEGG" id="camu:CA2015_1803"/>
<keyword evidence="1" id="KW-0472">Membrane</keyword>
<accession>A0A0H4P9R3</accession>
<evidence type="ECO:0000313" key="5">
    <source>
        <dbReference type="Proteomes" id="UP000036520"/>
    </source>
</evidence>
<evidence type="ECO:0000256" key="2">
    <source>
        <dbReference type="SAM" id="SignalP"/>
    </source>
</evidence>
<keyword evidence="1" id="KW-0812">Transmembrane</keyword>
<dbReference type="Proteomes" id="UP000036520">
    <property type="component" value="Chromosome"/>
</dbReference>
<sequence>MPNLRRIFLVFLSAFSLLYSHQADSQTTGKTNLITADSLFGEKKYKEALEGYETLLYEEDAYSPAMLLKMGFISEGLGDYGKASLYLSKYYDYNPNPEVIDKIKSLTGQSSLEGYQVSDQDRFLRLLLEYKTIISGTAALLMLVFLILVFVIPKKRTVFYYPSLLFLVIAFVSNNFINKPDTGIITGGPVLIMDSPSAAGNLVRRVEAGHRVTITSSKDMWYQVQWGNKEAYIRKADISKI</sequence>
<keyword evidence="1" id="KW-1133">Transmembrane helix</keyword>
<feature type="signal peptide" evidence="2">
    <location>
        <begin position="1"/>
        <end position="25"/>
    </location>
</feature>
<evidence type="ECO:0000259" key="3">
    <source>
        <dbReference type="PROSITE" id="PS51781"/>
    </source>
</evidence>
<proteinExistence type="predicted"/>
<dbReference type="SMART" id="SM00287">
    <property type="entry name" value="SH3b"/>
    <property type="match status" value="1"/>
</dbReference>
<keyword evidence="5" id="KW-1185">Reference proteome</keyword>
<name>A0A0H4P9R3_9BACT</name>
<dbReference type="PATRIC" id="fig|320787.5.peg.1985"/>
<protein>
    <recommendedName>
        <fullName evidence="3">SH3b domain-containing protein</fullName>
    </recommendedName>
</protein>
<dbReference type="InterPro" id="IPR003646">
    <property type="entry name" value="SH3-like_bac-type"/>
</dbReference>
<dbReference type="OrthoDB" id="977366at2"/>
<dbReference type="EMBL" id="CP012040">
    <property type="protein sequence ID" value="AKP51236.1"/>
    <property type="molecule type" value="Genomic_DNA"/>
</dbReference>
<feature type="transmembrane region" description="Helical" evidence="1">
    <location>
        <begin position="159"/>
        <end position="177"/>
    </location>
</feature>
<dbReference type="SUPFAM" id="SSF48452">
    <property type="entry name" value="TPR-like"/>
    <property type="match status" value="1"/>
</dbReference>
<feature type="transmembrane region" description="Helical" evidence="1">
    <location>
        <begin position="133"/>
        <end position="152"/>
    </location>
</feature>
<evidence type="ECO:0000256" key="1">
    <source>
        <dbReference type="SAM" id="Phobius"/>
    </source>
</evidence>
<dbReference type="RefSeq" id="WP_048641593.1">
    <property type="nucleotide sequence ID" value="NZ_CP012040.1"/>
</dbReference>
<feature type="domain" description="SH3b" evidence="3">
    <location>
        <begin position="180"/>
        <end position="241"/>
    </location>
</feature>
<organism evidence="4 5">
    <name type="scientific">Cyclobacterium amurskyense</name>
    <dbReference type="NCBI Taxonomy" id="320787"/>
    <lineage>
        <taxon>Bacteria</taxon>
        <taxon>Pseudomonadati</taxon>
        <taxon>Bacteroidota</taxon>
        <taxon>Cytophagia</taxon>
        <taxon>Cytophagales</taxon>
        <taxon>Cyclobacteriaceae</taxon>
        <taxon>Cyclobacterium</taxon>
    </lineage>
</organism>
<reference evidence="4 5" key="1">
    <citation type="submission" date="2015-07" db="EMBL/GenBank/DDBJ databases">
        <authorList>
            <person name="Kim K.M."/>
        </authorList>
    </citation>
    <scope>NUCLEOTIDE SEQUENCE [LARGE SCALE GENOMIC DNA]</scope>
    <source>
        <strain evidence="4 5">KCTC 12363</strain>
    </source>
</reference>
<dbReference type="AlphaFoldDB" id="A0A0H4P9R3"/>
<feature type="chain" id="PRO_5005208642" description="SH3b domain-containing protein" evidence="2">
    <location>
        <begin position="26"/>
        <end position="241"/>
    </location>
</feature>
<dbReference type="STRING" id="320787.CA2015_1803"/>
<keyword evidence="2" id="KW-0732">Signal</keyword>
<dbReference type="Gene3D" id="2.30.30.40">
    <property type="entry name" value="SH3 Domains"/>
    <property type="match status" value="1"/>
</dbReference>
<dbReference type="InterPro" id="IPR011990">
    <property type="entry name" value="TPR-like_helical_dom_sf"/>
</dbReference>